<evidence type="ECO:0000256" key="1">
    <source>
        <dbReference type="SAM" id="SignalP"/>
    </source>
</evidence>
<organism evidence="3 4">
    <name type="scientific">Pontibacter mangrovi</name>
    <dbReference type="NCBI Taxonomy" id="2589816"/>
    <lineage>
        <taxon>Bacteria</taxon>
        <taxon>Pseudomonadati</taxon>
        <taxon>Bacteroidota</taxon>
        <taxon>Cytophagia</taxon>
        <taxon>Cytophagales</taxon>
        <taxon>Hymenobacteraceae</taxon>
        <taxon>Pontibacter</taxon>
    </lineage>
</organism>
<evidence type="ECO:0000313" key="3">
    <source>
        <dbReference type="EMBL" id="TPE42676.1"/>
    </source>
</evidence>
<protein>
    <submittedName>
        <fullName evidence="3">DUF4142 domain-containing protein</fullName>
    </submittedName>
</protein>
<dbReference type="InterPro" id="IPR025419">
    <property type="entry name" value="DUF4142"/>
</dbReference>
<dbReference type="OrthoDB" id="883203at2"/>
<dbReference type="PROSITE" id="PS51257">
    <property type="entry name" value="PROKAR_LIPOPROTEIN"/>
    <property type="match status" value="1"/>
</dbReference>
<dbReference type="AlphaFoldDB" id="A0A501WAT0"/>
<gene>
    <name evidence="3" type="ORF">FJM65_16565</name>
</gene>
<dbReference type="PANTHER" id="PTHR38593">
    <property type="entry name" value="BLR2558 PROTEIN"/>
    <property type="match status" value="1"/>
</dbReference>
<feature type="signal peptide" evidence="1">
    <location>
        <begin position="1"/>
        <end position="21"/>
    </location>
</feature>
<dbReference type="PANTHER" id="PTHR38593:SF1">
    <property type="entry name" value="BLR2558 PROTEIN"/>
    <property type="match status" value="1"/>
</dbReference>
<dbReference type="Proteomes" id="UP000316727">
    <property type="component" value="Unassembled WGS sequence"/>
</dbReference>
<feature type="chain" id="PRO_5021372311" evidence="1">
    <location>
        <begin position="22"/>
        <end position="190"/>
    </location>
</feature>
<keyword evidence="1" id="KW-0732">Signal</keyword>
<evidence type="ECO:0000259" key="2">
    <source>
        <dbReference type="Pfam" id="PF13628"/>
    </source>
</evidence>
<sequence>MRKSIPSVFALIALLFATACSSDDSIEQAAEQSVQQFKEAGVQEDMRNDAIFVAEAASASMLQVQLGEAAAGMAVSPEVKGLAQEMVQAHQNMLNDLRNVADENNFVLPTTLGEAHHEVYQTVTEKSGISFDLSYLKHIVEQNEKLVDRYDDMASHAQVMALKQYASKQLPLLREHQQILERLENSLDNL</sequence>
<dbReference type="RefSeq" id="WP_140622698.1">
    <property type="nucleotide sequence ID" value="NZ_VFRQ01000010.1"/>
</dbReference>
<evidence type="ECO:0000313" key="4">
    <source>
        <dbReference type="Proteomes" id="UP000316727"/>
    </source>
</evidence>
<proteinExistence type="predicted"/>
<accession>A0A501WAT0</accession>
<dbReference type="Gene3D" id="1.20.1260.10">
    <property type="match status" value="1"/>
</dbReference>
<dbReference type="Pfam" id="PF13628">
    <property type="entry name" value="DUF4142"/>
    <property type="match status" value="1"/>
</dbReference>
<dbReference type="EMBL" id="VFRQ01000010">
    <property type="protein sequence ID" value="TPE42676.1"/>
    <property type="molecule type" value="Genomic_DNA"/>
</dbReference>
<feature type="domain" description="DUF4142" evidence="2">
    <location>
        <begin position="48"/>
        <end position="183"/>
    </location>
</feature>
<keyword evidence="4" id="KW-1185">Reference proteome</keyword>
<reference evidence="3 4" key="1">
    <citation type="submission" date="2019-06" db="EMBL/GenBank/DDBJ databases">
        <title>A novel bacterium of genus Pontibacter, isolated from marine sediment.</title>
        <authorList>
            <person name="Huang H."/>
            <person name="Mo K."/>
            <person name="Hu Y."/>
        </authorList>
    </citation>
    <scope>NUCLEOTIDE SEQUENCE [LARGE SCALE GENOMIC DNA]</scope>
    <source>
        <strain evidence="3 4">HB172049</strain>
    </source>
</reference>
<comment type="caution">
    <text evidence="3">The sequence shown here is derived from an EMBL/GenBank/DDBJ whole genome shotgun (WGS) entry which is preliminary data.</text>
</comment>
<dbReference type="InterPro" id="IPR012347">
    <property type="entry name" value="Ferritin-like"/>
</dbReference>
<name>A0A501WAT0_9BACT</name>